<dbReference type="AlphaFoldDB" id="A0A1I4HXM9"/>
<dbReference type="OrthoDB" id="9805460at2"/>
<protein>
    <submittedName>
        <fullName evidence="3">Bacillaene synthase trans-acting acyltransferase</fullName>
    </submittedName>
</protein>
<dbReference type="RefSeq" id="WP_090933229.1">
    <property type="nucleotide sequence ID" value="NZ_FOTS01000005.1"/>
</dbReference>
<keyword evidence="1 3" id="KW-0808">Transferase</keyword>
<dbReference type="InterPro" id="IPR016035">
    <property type="entry name" value="Acyl_Trfase/lysoPLipase"/>
</dbReference>
<dbReference type="PANTHER" id="PTHR45681">
    <property type="entry name" value="POLYKETIDE SYNTHASE 44-RELATED"/>
    <property type="match status" value="1"/>
</dbReference>
<accession>A0A1I4HXM9</accession>
<dbReference type="EMBL" id="FOTS01000005">
    <property type="protein sequence ID" value="SFL46952.1"/>
    <property type="molecule type" value="Genomic_DNA"/>
</dbReference>
<gene>
    <name evidence="3" type="ORF">SAMN04490355_1005135</name>
</gene>
<proteinExistence type="predicted"/>
<dbReference type="Pfam" id="PF00698">
    <property type="entry name" value="Acyl_transf_1"/>
    <property type="match status" value="1"/>
</dbReference>
<dbReference type="InterPro" id="IPR014043">
    <property type="entry name" value="Acyl_transferase_dom"/>
</dbReference>
<dbReference type="Proteomes" id="UP000199520">
    <property type="component" value="Unassembled WGS sequence"/>
</dbReference>
<sequence>MRKSKIFMFSGQGSQYYHMGRELYETNITFQHWMPKMNQIIQKNAGINILEEIYNPAKHKSTEFDKLSYTHPAIFMVEYSLARVCIENGIEPDYVLGASLGEFVSAAITGILSLEEALEYLLIQSALIQSDCQPGSMTAIVDKLELYKQISVIHDYFELAAINYSSHFIISGNYRDEWISVESYLKSEGIMFQTLPVRYGFHSANIEPIAREYKKKLSNLTFKHSQIPFISCVSAGKIEDIDAEHFWNVLRQPINFQKTIQRLEIENQFSYIDLGPSGTLANFVKRNLASGSESNVYTILTPFGQDAKKLQRVIESLN</sequence>
<dbReference type="Gene3D" id="3.40.366.10">
    <property type="entry name" value="Malonyl-Coenzyme A Acyl Carrier Protein, domain 2"/>
    <property type="match status" value="1"/>
</dbReference>
<dbReference type="GO" id="GO:0016746">
    <property type="term" value="F:acyltransferase activity"/>
    <property type="evidence" value="ECO:0007669"/>
    <property type="project" value="UniProtKB-KW"/>
</dbReference>
<evidence type="ECO:0000256" key="1">
    <source>
        <dbReference type="ARBA" id="ARBA00022679"/>
    </source>
</evidence>
<feature type="domain" description="Malonyl-CoA:ACP transacylase (MAT)" evidence="2">
    <location>
        <begin position="8"/>
        <end position="303"/>
    </location>
</feature>
<keyword evidence="3" id="KW-0012">Acyltransferase</keyword>
<reference evidence="4" key="1">
    <citation type="submission" date="2016-10" db="EMBL/GenBank/DDBJ databases">
        <authorList>
            <person name="Varghese N."/>
            <person name="Submissions S."/>
        </authorList>
    </citation>
    <scope>NUCLEOTIDE SEQUENCE [LARGE SCALE GENOMIC DNA]</scope>
    <source>
        <strain evidence="4">DSM 13327</strain>
    </source>
</reference>
<dbReference type="SUPFAM" id="SSF52151">
    <property type="entry name" value="FabD/lysophospholipase-like"/>
    <property type="match status" value="1"/>
</dbReference>
<dbReference type="SMART" id="SM00827">
    <property type="entry name" value="PKS_AT"/>
    <property type="match status" value="1"/>
</dbReference>
<dbReference type="InterPro" id="IPR001227">
    <property type="entry name" value="Ac_transferase_dom_sf"/>
</dbReference>
<keyword evidence="4" id="KW-1185">Reference proteome</keyword>
<evidence type="ECO:0000313" key="4">
    <source>
        <dbReference type="Proteomes" id="UP000199520"/>
    </source>
</evidence>
<evidence type="ECO:0000259" key="2">
    <source>
        <dbReference type="SMART" id="SM00827"/>
    </source>
</evidence>
<name>A0A1I4HXM9_9FIRM</name>
<dbReference type="InterPro" id="IPR050444">
    <property type="entry name" value="Polyketide_Synthase"/>
</dbReference>
<evidence type="ECO:0000313" key="3">
    <source>
        <dbReference type="EMBL" id="SFL46952.1"/>
    </source>
</evidence>
<dbReference type="STRING" id="1123291.SAMN04490355_1005135"/>
<dbReference type="PANTHER" id="PTHR45681:SF6">
    <property type="entry name" value="POLYKETIDE SYNTHASE 37"/>
    <property type="match status" value="1"/>
</dbReference>
<organism evidence="3 4">
    <name type="scientific">Pelosinus propionicus DSM 13327</name>
    <dbReference type="NCBI Taxonomy" id="1123291"/>
    <lineage>
        <taxon>Bacteria</taxon>
        <taxon>Bacillati</taxon>
        <taxon>Bacillota</taxon>
        <taxon>Negativicutes</taxon>
        <taxon>Selenomonadales</taxon>
        <taxon>Sporomusaceae</taxon>
        <taxon>Pelosinus</taxon>
    </lineage>
</organism>